<dbReference type="EMBL" id="OB662957">
    <property type="protein sequence ID" value="CAD7230786.1"/>
    <property type="molecule type" value="Genomic_DNA"/>
</dbReference>
<dbReference type="SUPFAM" id="SSF53098">
    <property type="entry name" value="Ribonuclease H-like"/>
    <property type="match status" value="1"/>
</dbReference>
<feature type="region of interest" description="Disordered" evidence="4">
    <location>
        <begin position="183"/>
        <end position="210"/>
    </location>
</feature>
<accession>A0A7R8WHX4</accession>
<keyword evidence="1" id="KW-0853">WD repeat</keyword>
<dbReference type="PANTHER" id="PTHR19849:SF1">
    <property type="entry name" value="F-BOX_WD REPEAT-CONTAINING PROTEIN 7"/>
    <property type="match status" value="1"/>
</dbReference>
<dbReference type="PROSITE" id="PS50294">
    <property type="entry name" value="WD_REPEATS_REGION"/>
    <property type="match status" value="5"/>
</dbReference>
<dbReference type="PANTHER" id="PTHR19849">
    <property type="entry name" value="PHOSPHOLIPASE A-2-ACTIVATING PROTEIN"/>
    <property type="match status" value="1"/>
</dbReference>
<dbReference type="GO" id="GO:0005737">
    <property type="term" value="C:cytoplasm"/>
    <property type="evidence" value="ECO:0007669"/>
    <property type="project" value="TreeGrafter"/>
</dbReference>
<evidence type="ECO:0000256" key="1">
    <source>
        <dbReference type="ARBA" id="ARBA00022574"/>
    </source>
</evidence>
<dbReference type="GO" id="GO:0050793">
    <property type="term" value="P:regulation of developmental process"/>
    <property type="evidence" value="ECO:0007669"/>
    <property type="project" value="UniProtKB-ARBA"/>
</dbReference>
<dbReference type="InterPro" id="IPR012337">
    <property type="entry name" value="RNaseH-like_sf"/>
</dbReference>
<dbReference type="SMART" id="SM00474">
    <property type="entry name" value="35EXOc"/>
    <property type="match status" value="1"/>
</dbReference>
<dbReference type="GO" id="GO:0008408">
    <property type="term" value="F:3'-5' exonuclease activity"/>
    <property type="evidence" value="ECO:0007669"/>
    <property type="project" value="InterPro"/>
</dbReference>
<dbReference type="Gene3D" id="3.30.420.10">
    <property type="entry name" value="Ribonuclease H-like superfamily/Ribonuclease H"/>
    <property type="match status" value="1"/>
</dbReference>
<evidence type="ECO:0000313" key="6">
    <source>
        <dbReference type="EMBL" id="CAD7230786.1"/>
    </source>
</evidence>
<dbReference type="InterPro" id="IPR001680">
    <property type="entry name" value="WD40_rpt"/>
</dbReference>
<dbReference type="PROSITE" id="PS50082">
    <property type="entry name" value="WD_REPEATS_2"/>
    <property type="match status" value="7"/>
</dbReference>
<dbReference type="AlphaFoldDB" id="A0A7R8WHX4"/>
<name>A0A7R8WHX4_9CRUS</name>
<dbReference type="PRINTS" id="PR00320">
    <property type="entry name" value="GPROTEINBRPT"/>
</dbReference>
<dbReference type="SMART" id="SM00320">
    <property type="entry name" value="WD40"/>
    <property type="match status" value="7"/>
</dbReference>
<sequence>METFLLPLFFAYEVVLLERVFKEHPEYLPEVLKFMDQFVSIGDRNEQYIFARLHGYEGDFALELYNAKTIRNRISSWLNDFDLMGQIRSICPYMFKRRRQKHVEYTTASFTTGAMPSENFRGMIEDDVDDDPDLRQNVINDLVNAFELEEAVYWVERYNIPSDNLPQYLKDFMSGKISKEHLETHESQLEAASPATNEQLSPEAKSSDPPVPEITYCRCPDEVTNLRCKLSRSRQVALDMEWKVTHTQRRVALIQIAFSETEVTFVDVIALRTDPGEIVRIADALRYPVIVAYGFKSDIETLYKSFPGIPENSIEKWKVLDLCSLSEMLKKYGKRFFPCVGRAGTFGLQKMVKMVLNLDMDKTDRMSNWESRPLTREQELYAARDVTSLLSVLAAWEAEVRSPYSPGLPLEEWEAFRIETNWRFYAVKSRRVLKGHDDHVITCLQFSGHRIVSGSDDKTLKVWSAITGKCLRTLTGHTGAVWSSQMSGSIVVSGSTDRTLKVWDADNGDCIHTLVGHTSTVRCMHLHGNKVVSGSRDTSLRMWDISTGCCLHVLQGHRAAVRCVQYDGKLVVSGAYDFLVKVWKPETETCLHTLSEHTNRVYSLQFNGVHVVSGSLDTSIRVSDVETGQCKHTLVGHESLTTCMELKGNILVSGNADSTVKVWNVLTGQCLQTLSGPNKHQSAVTCLQFNSNFVITSSDDGTVKLWDVRTGEFIRNLVELSSRGAGGVVWKIKADSTKLVCAVGSPHGTEETKLLVLDFDDERNSAGHLSVLNFVDSQDSS</sequence>
<dbReference type="Pfam" id="PF00400">
    <property type="entry name" value="WD40"/>
    <property type="match status" value="7"/>
</dbReference>
<dbReference type="GO" id="GO:0003676">
    <property type="term" value="F:nucleic acid binding"/>
    <property type="evidence" value="ECO:0007669"/>
    <property type="project" value="InterPro"/>
</dbReference>
<dbReference type="InterPro" id="IPR015943">
    <property type="entry name" value="WD40/YVTN_repeat-like_dom_sf"/>
</dbReference>
<dbReference type="PROSITE" id="PS00678">
    <property type="entry name" value="WD_REPEATS_1"/>
    <property type="match status" value="4"/>
</dbReference>
<dbReference type="CDD" id="cd00200">
    <property type="entry name" value="WD40"/>
    <property type="match status" value="1"/>
</dbReference>
<dbReference type="GO" id="GO:0005634">
    <property type="term" value="C:nucleus"/>
    <property type="evidence" value="ECO:0007669"/>
    <property type="project" value="TreeGrafter"/>
</dbReference>
<dbReference type="InterPro" id="IPR019775">
    <property type="entry name" value="WD40_repeat_CS"/>
</dbReference>
<dbReference type="GO" id="GO:0006139">
    <property type="term" value="P:nucleobase-containing compound metabolic process"/>
    <property type="evidence" value="ECO:0007669"/>
    <property type="project" value="InterPro"/>
</dbReference>
<gene>
    <name evidence="6" type="ORF">CTOB1V02_LOCUS8642</name>
</gene>
<protein>
    <recommendedName>
        <fullName evidence="5">3'-5' exonuclease domain-containing protein</fullName>
    </recommendedName>
</protein>
<evidence type="ECO:0000259" key="5">
    <source>
        <dbReference type="SMART" id="SM00474"/>
    </source>
</evidence>
<dbReference type="Gene3D" id="2.130.10.10">
    <property type="entry name" value="YVTN repeat-like/Quinoprotein amine dehydrogenase"/>
    <property type="match status" value="1"/>
</dbReference>
<dbReference type="GO" id="GO:0010992">
    <property type="term" value="P:ubiquitin recycling"/>
    <property type="evidence" value="ECO:0007669"/>
    <property type="project" value="TreeGrafter"/>
</dbReference>
<dbReference type="InterPro" id="IPR036322">
    <property type="entry name" value="WD40_repeat_dom_sf"/>
</dbReference>
<feature type="domain" description="3'-5' exonuclease" evidence="5">
    <location>
        <begin position="214"/>
        <end position="401"/>
    </location>
</feature>
<reference evidence="6" key="1">
    <citation type="submission" date="2020-11" db="EMBL/GenBank/DDBJ databases">
        <authorList>
            <person name="Tran Van P."/>
        </authorList>
    </citation>
    <scope>NUCLEOTIDE SEQUENCE</scope>
</reference>
<evidence type="ECO:0000256" key="4">
    <source>
        <dbReference type="SAM" id="MobiDB-lite"/>
    </source>
</evidence>
<keyword evidence="3" id="KW-0833">Ubl conjugation pathway</keyword>
<proteinExistence type="predicted"/>
<dbReference type="Pfam" id="PF01612">
    <property type="entry name" value="DNA_pol_A_exo1"/>
    <property type="match status" value="1"/>
</dbReference>
<evidence type="ECO:0000256" key="2">
    <source>
        <dbReference type="ARBA" id="ARBA00022737"/>
    </source>
</evidence>
<dbReference type="GO" id="GO:0043130">
    <property type="term" value="F:ubiquitin binding"/>
    <property type="evidence" value="ECO:0007669"/>
    <property type="project" value="TreeGrafter"/>
</dbReference>
<dbReference type="FunFam" id="2.130.10.10:FF:000032">
    <property type="entry name" value="F-box/WD repeat-containing protein 7 isoform X1"/>
    <property type="match status" value="1"/>
</dbReference>
<dbReference type="OrthoDB" id="190105at2759"/>
<evidence type="ECO:0000256" key="3">
    <source>
        <dbReference type="ARBA" id="ARBA00022786"/>
    </source>
</evidence>
<dbReference type="InterPro" id="IPR020472">
    <property type="entry name" value="WD40_PAC1"/>
</dbReference>
<dbReference type="InterPro" id="IPR002562">
    <property type="entry name" value="3'-5'_exonuclease_dom"/>
</dbReference>
<dbReference type="SUPFAM" id="SSF50978">
    <property type="entry name" value="WD40 repeat-like"/>
    <property type="match status" value="1"/>
</dbReference>
<organism evidence="6">
    <name type="scientific">Cyprideis torosa</name>
    <dbReference type="NCBI Taxonomy" id="163714"/>
    <lineage>
        <taxon>Eukaryota</taxon>
        <taxon>Metazoa</taxon>
        <taxon>Ecdysozoa</taxon>
        <taxon>Arthropoda</taxon>
        <taxon>Crustacea</taxon>
        <taxon>Oligostraca</taxon>
        <taxon>Ostracoda</taxon>
        <taxon>Podocopa</taxon>
        <taxon>Podocopida</taxon>
        <taxon>Cytherocopina</taxon>
        <taxon>Cytheroidea</taxon>
        <taxon>Cytherideidae</taxon>
        <taxon>Cyprideis</taxon>
    </lineage>
</organism>
<dbReference type="GO" id="GO:0043161">
    <property type="term" value="P:proteasome-mediated ubiquitin-dependent protein catabolic process"/>
    <property type="evidence" value="ECO:0007669"/>
    <property type="project" value="TreeGrafter"/>
</dbReference>
<keyword evidence="2" id="KW-0677">Repeat</keyword>
<dbReference type="InterPro" id="IPR036397">
    <property type="entry name" value="RNaseH_sf"/>
</dbReference>